<feature type="region of interest" description="Disordered" evidence="10">
    <location>
        <begin position="1091"/>
        <end position="1111"/>
    </location>
</feature>
<keyword evidence="5 9" id="KW-0547">Nucleotide-binding</keyword>
<keyword evidence="3 11" id="KW-0812">Transmembrane</keyword>
<name>A0AAU8DNM3_9ACTN</name>
<dbReference type="GO" id="GO:0003677">
    <property type="term" value="F:DNA binding"/>
    <property type="evidence" value="ECO:0007669"/>
    <property type="project" value="InterPro"/>
</dbReference>
<keyword evidence="6 9" id="KW-0067">ATP-binding</keyword>
<dbReference type="InterPro" id="IPR050206">
    <property type="entry name" value="FtsK/SpoIIIE/SftA"/>
</dbReference>
<keyword evidence="4" id="KW-0677">Repeat</keyword>
<proteinExistence type="predicted"/>
<evidence type="ECO:0000256" key="5">
    <source>
        <dbReference type="ARBA" id="ARBA00022741"/>
    </source>
</evidence>
<dbReference type="SUPFAM" id="SSF52540">
    <property type="entry name" value="P-loop containing nucleoside triphosphate hydrolases"/>
    <property type="match status" value="3"/>
</dbReference>
<comment type="subcellular location">
    <subcellularLocation>
        <location evidence="1">Cell membrane</location>
        <topology evidence="1">Multi-pass membrane protein</topology>
    </subcellularLocation>
</comment>
<dbReference type="InterPro" id="IPR023836">
    <property type="entry name" value="EccCa-like_Actinobacteria"/>
</dbReference>
<gene>
    <name evidence="13" type="primary">eccCb</name>
    <name evidence="13" type="ORF">ABLG96_19705</name>
</gene>
<evidence type="ECO:0000256" key="8">
    <source>
        <dbReference type="ARBA" id="ARBA00023136"/>
    </source>
</evidence>
<dbReference type="InterPro" id="IPR027417">
    <property type="entry name" value="P-loop_NTPase"/>
</dbReference>
<keyword evidence="8 11" id="KW-0472">Membrane</keyword>
<evidence type="ECO:0000256" key="11">
    <source>
        <dbReference type="SAM" id="Phobius"/>
    </source>
</evidence>
<feature type="domain" description="FtsK" evidence="12">
    <location>
        <begin position="857"/>
        <end position="1048"/>
    </location>
</feature>
<organism evidence="13">
    <name type="scientific">Nakamurella sp. A5-74</name>
    <dbReference type="NCBI Taxonomy" id="3158264"/>
    <lineage>
        <taxon>Bacteria</taxon>
        <taxon>Bacillati</taxon>
        <taxon>Actinomycetota</taxon>
        <taxon>Actinomycetes</taxon>
        <taxon>Nakamurellales</taxon>
        <taxon>Nakamurellaceae</taxon>
        <taxon>Nakamurella</taxon>
    </lineage>
</organism>
<evidence type="ECO:0000256" key="6">
    <source>
        <dbReference type="ARBA" id="ARBA00022840"/>
    </source>
</evidence>
<dbReference type="RefSeq" id="WP_353649011.1">
    <property type="nucleotide sequence ID" value="NZ_CP159218.1"/>
</dbReference>
<dbReference type="SMART" id="SM00382">
    <property type="entry name" value="AAA"/>
    <property type="match status" value="3"/>
</dbReference>
<reference evidence="13" key="1">
    <citation type="submission" date="2024-05" db="EMBL/GenBank/DDBJ databases">
        <authorList>
            <person name="Cai S.Y."/>
            <person name="Jin L.M."/>
            <person name="Li H.R."/>
        </authorList>
    </citation>
    <scope>NUCLEOTIDE SEQUENCE</scope>
    <source>
        <strain evidence="13">A5-74</strain>
    </source>
</reference>
<protein>
    <submittedName>
        <fullName evidence="13">Type VII secretion protein EccCb</fullName>
    </submittedName>
</protein>
<keyword evidence="2" id="KW-1003">Cell membrane</keyword>
<evidence type="ECO:0000256" key="4">
    <source>
        <dbReference type="ARBA" id="ARBA00022737"/>
    </source>
</evidence>
<evidence type="ECO:0000256" key="10">
    <source>
        <dbReference type="SAM" id="MobiDB-lite"/>
    </source>
</evidence>
<dbReference type="PANTHER" id="PTHR22683:SF1">
    <property type="entry name" value="TYPE VII SECRETION SYSTEM PROTEIN ESSC"/>
    <property type="match status" value="1"/>
</dbReference>
<dbReference type="InterPro" id="IPR023837">
    <property type="entry name" value="EccCb-like_Actinobacteria"/>
</dbReference>
<feature type="binding site" evidence="9">
    <location>
        <begin position="1231"/>
        <end position="1238"/>
    </location>
    <ligand>
        <name>ATP</name>
        <dbReference type="ChEBI" id="CHEBI:30616"/>
    </ligand>
</feature>
<feature type="region of interest" description="Disordered" evidence="10">
    <location>
        <begin position="1"/>
        <end position="23"/>
    </location>
</feature>
<dbReference type="Gene3D" id="3.40.50.300">
    <property type="entry name" value="P-loop containing nucleotide triphosphate hydrolases"/>
    <property type="match status" value="4"/>
</dbReference>
<dbReference type="EMBL" id="CP159218">
    <property type="protein sequence ID" value="XCG63396.1"/>
    <property type="molecule type" value="Genomic_DNA"/>
</dbReference>
<feature type="binding site" evidence="9">
    <location>
        <begin position="514"/>
        <end position="521"/>
    </location>
    <ligand>
        <name>ATP</name>
        <dbReference type="ChEBI" id="CHEBI:30616"/>
    </ligand>
</feature>
<dbReference type="InterPro" id="IPR003593">
    <property type="entry name" value="AAA+_ATPase"/>
</dbReference>
<feature type="transmembrane region" description="Helical" evidence="11">
    <location>
        <begin position="40"/>
        <end position="59"/>
    </location>
</feature>
<evidence type="ECO:0000256" key="9">
    <source>
        <dbReference type="PROSITE-ProRule" id="PRU00289"/>
    </source>
</evidence>
<dbReference type="PANTHER" id="PTHR22683">
    <property type="entry name" value="SPORULATION PROTEIN RELATED"/>
    <property type="match status" value="1"/>
</dbReference>
<dbReference type="InterPro" id="IPR002543">
    <property type="entry name" value="FtsK_dom"/>
</dbReference>
<evidence type="ECO:0000313" key="13">
    <source>
        <dbReference type="EMBL" id="XCG63396.1"/>
    </source>
</evidence>
<evidence type="ECO:0000256" key="2">
    <source>
        <dbReference type="ARBA" id="ARBA00022475"/>
    </source>
</evidence>
<keyword evidence="7 11" id="KW-1133">Transmembrane helix</keyword>
<sequence>MTQRLVHRPARSRPPEPDLRPIELIPPPRLPDAGAGIQGVMQMLMPIMGGMGSLVMILANRNPIMLIAGGIMLVVTVVGGIVMFIAQRTGATKRAADMRARYLEYLEQVRGKVSGSAEVQREIAEYHHPRPDLLPDLARDTLRLWERRPSDPDFLIVRVGTGAAPLWQRVAAPAAADPLAEPDIVTAAGVHRIVERDRMVGGMPVCLPIAGRVTVLGQPALVRRTMSAALAQLVTFHGAEEVKVFALTPRHAARWVEWLKWMPHVLSDDEVDATAPRRHVTSDPQELMEWLAGELSRRVAELTRSGRARSAAPSSFGAALVIVVDGVGGGAPDVLGALPPDISPARLNIHCITLVDDPGHEPERCDIRLTCGDPATDGPSGRDGDAPAVRVDDLRVVDPDDTHAELQRRAAGARAGDLDLIEDAVLQGLVRELTAVRLVEESATAAPLESTLTLSDLTGVEDPGHFDPLAAWTKRSMPDFLNVPFALGPSGEKVRLDLKENALGGMGPHGLCVGATGSGKSEVLRTLVLCLAINHPPERLALVLVDYKGGATFAGLEETPHCAAMISNLSDDDGLVDRLHDALFGEMKRRQQLLALAGNVPNVTEYNRRRDANIAEGNGTELEPLPNLFCVIDEFGELLSAKPEFIELFLAIGRIGRSIGVHLLLASQRLEEGRLRGLESYLSYRLGLRTFNPQESRAVLGVPDAYELPPIPGSGYLAVDTTVFQRFKAGYVSGTYKPPITGDTVIDTDPIVAPFPLFNDTAAYLAAMAPEDAVVEKPEDDDAEALLPTVLDVAVRQMAEVGTRTAQIWLPPLPKRLDLDTLAGDAIADPVRGLRLPVGGNLRVPIGMLDKPAEQKQEPYLIDLGSSGGHLAIIGAPQTGKSMLLRTLIVAAAMTHLPGEVAFYCLDLGGGALRLLEGLPHVAGVAARLDTDRVRRTVAEVATALAEREELFARMGIDSVEQMRDRFRTGRLRQMDVADIFLVIDNWPVLRADFEDLADLVQDLATRGPGYGIHIIMTMGRWADVRTVLQAAIGAKIELRINDPIDSTIGRKFSANLRSDTPGRAIVDPGLQVHVCLPTLAADRALDPALAGEPVEDNGFGPPVTETAAEPDDERAALADALDLLGGESADPADGAPGQTGEQPDELLEPAPGGGAPDGSGATEQLIIRIAGAWPGERVPVIRMVPTLVDHAELVARTGPTKGAIIGVDGTELKPVVLDLMGLDQHLLVFGDAESGKTSLLRAIITDLTSKYTDEEMVFAVFDIRRTLLDVVPEEYLGAYAGTAQLAGPTAQAVASEVGKRLPPDDVTAAQLRSRSWWKGPEIVVVCDDYDLLATGGPSPLSPFLEFLPQAKDLGFHMLICRRSGGASRAMFEPLPQRMKETGATGLLLSGDRMEGQLFPGVYLSPQPPGRGTLIRRGRKPQLMQVAYLPDPEA</sequence>
<accession>A0AAU8DNM3</accession>
<evidence type="ECO:0000259" key="12">
    <source>
        <dbReference type="PROSITE" id="PS50901"/>
    </source>
</evidence>
<feature type="domain" description="FtsK" evidence="12">
    <location>
        <begin position="1213"/>
        <end position="1394"/>
    </location>
</feature>
<feature type="binding site" evidence="9">
    <location>
        <begin position="875"/>
        <end position="882"/>
    </location>
    <ligand>
        <name>ATP</name>
        <dbReference type="ChEBI" id="CHEBI:30616"/>
    </ligand>
</feature>
<dbReference type="GO" id="GO:0005886">
    <property type="term" value="C:plasma membrane"/>
    <property type="evidence" value="ECO:0007669"/>
    <property type="project" value="UniProtKB-SubCell"/>
</dbReference>
<feature type="compositionally biased region" description="Basic residues" evidence="10">
    <location>
        <begin position="1"/>
        <end position="11"/>
    </location>
</feature>
<evidence type="ECO:0000256" key="3">
    <source>
        <dbReference type="ARBA" id="ARBA00022692"/>
    </source>
</evidence>
<feature type="region of interest" description="Disordered" evidence="10">
    <location>
        <begin position="1126"/>
        <end position="1161"/>
    </location>
</feature>
<dbReference type="GO" id="GO:0005524">
    <property type="term" value="F:ATP binding"/>
    <property type="evidence" value="ECO:0007669"/>
    <property type="project" value="UniProtKB-UniRule"/>
</dbReference>
<dbReference type="NCBIfam" id="TIGR03924">
    <property type="entry name" value="T7SS_EccC_a"/>
    <property type="match status" value="1"/>
</dbReference>
<evidence type="ECO:0000256" key="7">
    <source>
        <dbReference type="ARBA" id="ARBA00022989"/>
    </source>
</evidence>
<dbReference type="Pfam" id="PF01580">
    <property type="entry name" value="FtsK_SpoIIIE"/>
    <property type="match status" value="3"/>
</dbReference>
<feature type="domain" description="FtsK" evidence="12">
    <location>
        <begin position="491"/>
        <end position="697"/>
    </location>
</feature>
<evidence type="ECO:0000256" key="1">
    <source>
        <dbReference type="ARBA" id="ARBA00004651"/>
    </source>
</evidence>
<dbReference type="PROSITE" id="PS50901">
    <property type="entry name" value="FTSK"/>
    <property type="match status" value="3"/>
</dbReference>
<dbReference type="NCBIfam" id="TIGR03925">
    <property type="entry name" value="T7SS_EccC_b"/>
    <property type="match status" value="1"/>
</dbReference>
<feature type="transmembrane region" description="Helical" evidence="11">
    <location>
        <begin position="66"/>
        <end position="86"/>
    </location>
</feature>